<keyword evidence="2" id="KW-1185">Reference proteome</keyword>
<dbReference type="EMBL" id="ML119648">
    <property type="protein sequence ID" value="RPA86893.1"/>
    <property type="molecule type" value="Genomic_DNA"/>
</dbReference>
<dbReference type="Proteomes" id="UP000275078">
    <property type="component" value="Unassembled WGS sequence"/>
</dbReference>
<reference evidence="1 2" key="1">
    <citation type="journal article" date="2018" name="Nat. Ecol. Evol.">
        <title>Pezizomycetes genomes reveal the molecular basis of ectomycorrhizal truffle lifestyle.</title>
        <authorList>
            <person name="Murat C."/>
            <person name="Payen T."/>
            <person name="Noel B."/>
            <person name="Kuo A."/>
            <person name="Morin E."/>
            <person name="Chen J."/>
            <person name="Kohler A."/>
            <person name="Krizsan K."/>
            <person name="Balestrini R."/>
            <person name="Da Silva C."/>
            <person name="Montanini B."/>
            <person name="Hainaut M."/>
            <person name="Levati E."/>
            <person name="Barry K.W."/>
            <person name="Belfiori B."/>
            <person name="Cichocki N."/>
            <person name="Clum A."/>
            <person name="Dockter R.B."/>
            <person name="Fauchery L."/>
            <person name="Guy J."/>
            <person name="Iotti M."/>
            <person name="Le Tacon F."/>
            <person name="Lindquist E.A."/>
            <person name="Lipzen A."/>
            <person name="Malagnac F."/>
            <person name="Mello A."/>
            <person name="Molinier V."/>
            <person name="Miyauchi S."/>
            <person name="Poulain J."/>
            <person name="Riccioni C."/>
            <person name="Rubini A."/>
            <person name="Sitrit Y."/>
            <person name="Splivallo R."/>
            <person name="Traeger S."/>
            <person name="Wang M."/>
            <person name="Zifcakova L."/>
            <person name="Wipf D."/>
            <person name="Zambonelli A."/>
            <person name="Paolocci F."/>
            <person name="Nowrousian M."/>
            <person name="Ottonello S."/>
            <person name="Baldrian P."/>
            <person name="Spatafora J.W."/>
            <person name="Henrissat B."/>
            <person name="Nagy L.G."/>
            <person name="Aury J.M."/>
            <person name="Wincker P."/>
            <person name="Grigoriev I.V."/>
            <person name="Bonfante P."/>
            <person name="Martin F.M."/>
        </authorList>
    </citation>
    <scope>NUCLEOTIDE SEQUENCE [LARGE SCALE GENOMIC DNA]</scope>
    <source>
        <strain evidence="1 2">RN42</strain>
    </source>
</reference>
<organism evidence="1 2">
    <name type="scientific">Ascobolus immersus RN42</name>
    <dbReference type="NCBI Taxonomy" id="1160509"/>
    <lineage>
        <taxon>Eukaryota</taxon>
        <taxon>Fungi</taxon>
        <taxon>Dikarya</taxon>
        <taxon>Ascomycota</taxon>
        <taxon>Pezizomycotina</taxon>
        <taxon>Pezizomycetes</taxon>
        <taxon>Pezizales</taxon>
        <taxon>Ascobolaceae</taxon>
        <taxon>Ascobolus</taxon>
    </lineage>
</organism>
<accession>A0A3N4IL83</accession>
<evidence type="ECO:0000313" key="2">
    <source>
        <dbReference type="Proteomes" id="UP000275078"/>
    </source>
</evidence>
<evidence type="ECO:0000313" key="1">
    <source>
        <dbReference type="EMBL" id="RPA86893.1"/>
    </source>
</evidence>
<proteinExistence type="predicted"/>
<name>A0A3N4IL83_ASCIM</name>
<protein>
    <submittedName>
        <fullName evidence="1">Uncharacterized protein</fullName>
    </submittedName>
</protein>
<gene>
    <name evidence="1" type="ORF">BJ508DRAFT_121628</name>
</gene>
<sequence length="74" mass="8748">MGWTLLFEVLSIAVWHLALKVLNRIIDLLLRAPFPKRASYFSAYHTPVFFSHTSYRLCLFFLLTFQLDFLCTSF</sequence>
<dbReference type="AlphaFoldDB" id="A0A3N4IL83"/>